<comment type="caution">
    <text evidence="12">The sequence shown here is derived from an EMBL/GenBank/DDBJ whole genome shotgun (WGS) entry which is preliminary data.</text>
</comment>
<gene>
    <name evidence="12" type="ORF">TorRG33x02_081440</name>
</gene>
<feature type="compositionally biased region" description="Basic and acidic residues" evidence="10">
    <location>
        <begin position="40"/>
        <end position="58"/>
    </location>
</feature>
<dbReference type="InParanoid" id="A0A2P5FEL4"/>
<keyword evidence="13" id="KW-1185">Reference proteome</keyword>
<dbReference type="GO" id="GO:0016020">
    <property type="term" value="C:membrane"/>
    <property type="evidence" value="ECO:0007669"/>
    <property type="project" value="UniProtKB-SubCell"/>
</dbReference>
<feature type="region of interest" description="Disordered" evidence="10">
    <location>
        <begin position="379"/>
        <end position="406"/>
    </location>
</feature>
<dbReference type="AlphaFoldDB" id="A0A2P5FEL4"/>
<dbReference type="InterPro" id="IPR029058">
    <property type="entry name" value="AB_hydrolase_fold"/>
</dbReference>
<feature type="transmembrane region" description="Helical" evidence="11">
    <location>
        <begin position="67"/>
        <end position="86"/>
    </location>
</feature>
<dbReference type="GO" id="GO:0019432">
    <property type="term" value="P:triglyceride biosynthetic process"/>
    <property type="evidence" value="ECO:0007669"/>
    <property type="project" value="UniProtKB-ARBA"/>
</dbReference>
<evidence type="ECO:0000256" key="4">
    <source>
        <dbReference type="ARBA" id="ARBA00022692"/>
    </source>
</evidence>
<comment type="catalytic activity">
    <reaction evidence="8">
        <text>a glycerophospholipid + a 1,2-diacyl-sn-glycerol = a monoacylglycerophospholipid + a triacyl-sn-glycerol</text>
        <dbReference type="Rhea" id="RHEA:14057"/>
        <dbReference type="ChEBI" id="CHEBI:17815"/>
        <dbReference type="ChEBI" id="CHEBI:64615"/>
        <dbReference type="ChEBI" id="CHEBI:136912"/>
        <dbReference type="ChEBI" id="CHEBI:136913"/>
        <dbReference type="EC" id="2.3.1.158"/>
    </reaction>
</comment>
<dbReference type="GO" id="GO:0046027">
    <property type="term" value="F:phospholipid:diacylglycerol acyltransferase activity"/>
    <property type="evidence" value="ECO:0007669"/>
    <property type="project" value="UniProtKB-EC"/>
</dbReference>
<protein>
    <recommendedName>
        <fullName evidence="9">phospholipid:diacylglycerol acyltransferase</fullName>
        <ecNumber evidence="9">2.3.1.158</ecNumber>
    </recommendedName>
</protein>
<accession>A0A2P5FEL4</accession>
<keyword evidence="4 11" id="KW-0812">Transmembrane</keyword>
<evidence type="ECO:0000256" key="7">
    <source>
        <dbReference type="ARBA" id="ARBA00023315"/>
    </source>
</evidence>
<keyword evidence="7 12" id="KW-0012">Acyltransferase</keyword>
<evidence type="ECO:0000256" key="2">
    <source>
        <dbReference type="ARBA" id="ARBA00010701"/>
    </source>
</evidence>
<comment type="subcellular location">
    <subcellularLocation>
        <location evidence="1">Membrane</location>
        <topology evidence="1">Single-pass membrane protein</topology>
    </subcellularLocation>
</comment>
<keyword evidence="5 11" id="KW-1133">Transmembrane helix</keyword>
<dbReference type="EC" id="2.3.1.158" evidence="9"/>
<feature type="compositionally biased region" description="Polar residues" evidence="10">
    <location>
        <begin position="394"/>
        <end position="406"/>
    </location>
</feature>
<dbReference type="OrthoDB" id="190846at2759"/>
<dbReference type="Proteomes" id="UP000237000">
    <property type="component" value="Unassembled WGS sequence"/>
</dbReference>
<dbReference type="FunCoup" id="A0A2P5FEL4">
    <property type="interactions" value="781"/>
</dbReference>
<evidence type="ECO:0000256" key="11">
    <source>
        <dbReference type="SAM" id="Phobius"/>
    </source>
</evidence>
<dbReference type="GO" id="GO:0008374">
    <property type="term" value="F:O-acyltransferase activity"/>
    <property type="evidence" value="ECO:0007669"/>
    <property type="project" value="InterPro"/>
</dbReference>
<evidence type="ECO:0000256" key="5">
    <source>
        <dbReference type="ARBA" id="ARBA00022989"/>
    </source>
</evidence>
<comment type="similarity">
    <text evidence="2">Belongs to the AB hydrolase superfamily. Lipase family.</text>
</comment>
<dbReference type="Pfam" id="PF02450">
    <property type="entry name" value="LCAT"/>
    <property type="match status" value="2"/>
</dbReference>
<proteinExistence type="inferred from homology"/>
<evidence type="ECO:0000313" key="12">
    <source>
        <dbReference type="EMBL" id="PON96214.1"/>
    </source>
</evidence>
<evidence type="ECO:0000313" key="13">
    <source>
        <dbReference type="Proteomes" id="UP000237000"/>
    </source>
</evidence>
<keyword evidence="6 11" id="KW-0472">Membrane</keyword>
<evidence type="ECO:0000256" key="1">
    <source>
        <dbReference type="ARBA" id="ARBA00004167"/>
    </source>
</evidence>
<dbReference type="SUPFAM" id="SSF53474">
    <property type="entry name" value="alpha/beta-Hydrolases"/>
    <property type="match status" value="1"/>
</dbReference>
<name>A0A2P5FEL4_TREOI</name>
<feature type="region of interest" description="Disordered" evidence="10">
    <location>
        <begin position="1"/>
        <end position="59"/>
    </location>
</feature>
<sequence>MALIRRRKGAESQSSESKASDSENRNEEEEEEDKGKKKKQQAEKGKKGKKKSESEGKSKSKWSCVDSCCWLIGCICTIWWLLLFLYNAMPASFPQLVTEAITGPLPDPPGLKLRKEGVRAKHPVVFVPGIVTGGLELWEGHQCADGLFRKRLWGGTFGEVYKRPLCWVEHMSLDNETGLDPPGIRVRPVTGLVAADYFAPGYFVWAVLIANLARVGYEEKNMYMAAYDWRISFQNTEVRDQTLSRIKSNIELMVATNGWKKAVIIPHSMGVLYFLHFMKWVEAPAPMGGGGGPDWCSKHIKAVINIGGPFLGVPKAVAGLFSAEAKDVAVARAIAPGFLDNDLFRLQTLQHVMKMTRTWDSTMSMIPKGGDTIWGGLDWSPEEGCNPKEKQRNNDTQFSSEEGSGKLFSQSKTVNYGRMISFGKDVAKAPSSEIERIDFRDAIKGLNIANNTCRDVWTEYHDMGIEGIRAVAEHKVYTAREVLDLLHFVAPKMMARGSAHFSYGIADNLDDPKYGHYKYWSNPLETKLPNAPDMEIFSLYGVGIPTERAYVYKLSPSAECYIPFQIDTSANGEDEESCLKDGVYSVDGDETVPVLSAGFMCAKGWRGKTRFNPSGIRTYVREYDHSPPSNLLEGRGTQSGAHVDIMGNFALIEDVIKVATGATGEDLGEDCPVLSSSVGGFGRQRQALDVILLVIL</sequence>
<dbReference type="STRING" id="63057.A0A2P5FEL4"/>
<organism evidence="12 13">
    <name type="scientific">Trema orientale</name>
    <name type="common">Charcoal tree</name>
    <name type="synonym">Celtis orientalis</name>
    <dbReference type="NCBI Taxonomy" id="63057"/>
    <lineage>
        <taxon>Eukaryota</taxon>
        <taxon>Viridiplantae</taxon>
        <taxon>Streptophyta</taxon>
        <taxon>Embryophyta</taxon>
        <taxon>Tracheophyta</taxon>
        <taxon>Spermatophyta</taxon>
        <taxon>Magnoliopsida</taxon>
        <taxon>eudicotyledons</taxon>
        <taxon>Gunneridae</taxon>
        <taxon>Pentapetalae</taxon>
        <taxon>rosids</taxon>
        <taxon>fabids</taxon>
        <taxon>Rosales</taxon>
        <taxon>Cannabaceae</taxon>
        <taxon>Trema</taxon>
    </lineage>
</organism>
<evidence type="ECO:0000256" key="10">
    <source>
        <dbReference type="SAM" id="MobiDB-lite"/>
    </source>
</evidence>
<dbReference type="InterPro" id="IPR003386">
    <property type="entry name" value="LACT/PDAT_acylTrfase"/>
</dbReference>
<dbReference type="FunFam" id="3.40.50.1820:FF:000160">
    <property type="entry name" value="Phospholipid:diacylglycerol acyltransferase 1"/>
    <property type="match status" value="1"/>
</dbReference>
<evidence type="ECO:0000256" key="8">
    <source>
        <dbReference type="ARBA" id="ARBA00051335"/>
    </source>
</evidence>
<evidence type="ECO:0000256" key="3">
    <source>
        <dbReference type="ARBA" id="ARBA00022679"/>
    </source>
</evidence>
<evidence type="ECO:0000256" key="9">
    <source>
        <dbReference type="ARBA" id="ARBA00066405"/>
    </source>
</evidence>
<evidence type="ECO:0000256" key="6">
    <source>
        <dbReference type="ARBA" id="ARBA00023136"/>
    </source>
</evidence>
<dbReference type="PANTHER" id="PTHR11440">
    <property type="entry name" value="LECITHIN-CHOLESTEROL ACYLTRANSFERASE-RELATED"/>
    <property type="match status" value="1"/>
</dbReference>
<keyword evidence="3 12" id="KW-0808">Transferase</keyword>
<dbReference type="Gene3D" id="3.40.50.1820">
    <property type="entry name" value="alpha/beta hydrolase"/>
    <property type="match status" value="1"/>
</dbReference>
<reference evidence="13" key="1">
    <citation type="submission" date="2016-06" db="EMBL/GenBank/DDBJ databases">
        <title>Parallel loss of symbiosis genes in relatives of nitrogen-fixing non-legume Parasponia.</title>
        <authorList>
            <person name="Van Velzen R."/>
            <person name="Holmer R."/>
            <person name="Bu F."/>
            <person name="Rutten L."/>
            <person name="Van Zeijl A."/>
            <person name="Liu W."/>
            <person name="Santuari L."/>
            <person name="Cao Q."/>
            <person name="Sharma T."/>
            <person name="Shen D."/>
            <person name="Roswanjaya Y."/>
            <person name="Wardhani T."/>
            <person name="Kalhor M.S."/>
            <person name="Jansen J."/>
            <person name="Van den Hoogen J."/>
            <person name="Gungor B."/>
            <person name="Hartog M."/>
            <person name="Hontelez J."/>
            <person name="Verver J."/>
            <person name="Yang W.-C."/>
            <person name="Schijlen E."/>
            <person name="Repin R."/>
            <person name="Schilthuizen M."/>
            <person name="Schranz E."/>
            <person name="Heidstra R."/>
            <person name="Miyata K."/>
            <person name="Fedorova E."/>
            <person name="Kohlen W."/>
            <person name="Bisseling T."/>
            <person name="Smit S."/>
            <person name="Geurts R."/>
        </authorList>
    </citation>
    <scope>NUCLEOTIDE SEQUENCE [LARGE SCALE GENOMIC DNA]</scope>
    <source>
        <strain evidence="13">cv. RG33-2</strain>
    </source>
</reference>
<dbReference type="EMBL" id="JXTC01000040">
    <property type="protein sequence ID" value="PON96214.1"/>
    <property type="molecule type" value="Genomic_DNA"/>
</dbReference>